<sequence length="131" mass="14509">MEHGLKMGRQLNQPTCQPSIVLASHSRYSPFTFCSVSKLLTLHQRLVQPLRSTARRRSSHTGQAPAEGPPLGALERFQLQPPLTDNPQPGADCAAQFSRRPGVGLHSENIVLMNKKRHETHLGYGVSSFEE</sequence>
<dbReference type="AlphaFoldDB" id="A0AAE1E3E5"/>
<evidence type="ECO:0000313" key="2">
    <source>
        <dbReference type="EMBL" id="KAK3792796.1"/>
    </source>
</evidence>
<accession>A0AAE1E3E5</accession>
<dbReference type="Proteomes" id="UP001283361">
    <property type="component" value="Unassembled WGS sequence"/>
</dbReference>
<feature type="region of interest" description="Disordered" evidence="1">
    <location>
        <begin position="51"/>
        <end position="75"/>
    </location>
</feature>
<comment type="caution">
    <text evidence="2">The sequence shown here is derived from an EMBL/GenBank/DDBJ whole genome shotgun (WGS) entry which is preliminary data.</text>
</comment>
<keyword evidence="3" id="KW-1185">Reference proteome</keyword>
<protein>
    <submittedName>
        <fullName evidence="2">Uncharacterized protein</fullName>
    </submittedName>
</protein>
<organism evidence="2 3">
    <name type="scientific">Elysia crispata</name>
    <name type="common">lettuce slug</name>
    <dbReference type="NCBI Taxonomy" id="231223"/>
    <lineage>
        <taxon>Eukaryota</taxon>
        <taxon>Metazoa</taxon>
        <taxon>Spiralia</taxon>
        <taxon>Lophotrochozoa</taxon>
        <taxon>Mollusca</taxon>
        <taxon>Gastropoda</taxon>
        <taxon>Heterobranchia</taxon>
        <taxon>Euthyneura</taxon>
        <taxon>Panpulmonata</taxon>
        <taxon>Sacoglossa</taxon>
        <taxon>Placobranchoidea</taxon>
        <taxon>Plakobranchidae</taxon>
        <taxon>Elysia</taxon>
    </lineage>
</organism>
<gene>
    <name evidence="2" type="ORF">RRG08_029343</name>
</gene>
<dbReference type="EMBL" id="JAWDGP010001331">
    <property type="protein sequence ID" value="KAK3792796.1"/>
    <property type="molecule type" value="Genomic_DNA"/>
</dbReference>
<evidence type="ECO:0000313" key="3">
    <source>
        <dbReference type="Proteomes" id="UP001283361"/>
    </source>
</evidence>
<reference evidence="2" key="1">
    <citation type="journal article" date="2023" name="G3 (Bethesda)">
        <title>A reference genome for the long-term kleptoplast-retaining sea slug Elysia crispata morphotype clarki.</title>
        <authorList>
            <person name="Eastman K.E."/>
            <person name="Pendleton A.L."/>
            <person name="Shaikh M.A."/>
            <person name="Suttiyut T."/>
            <person name="Ogas R."/>
            <person name="Tomko P."/>
            <person name="Gavelis G."/>
            <person name="Widhalm J.R."/>
            <person name="Wisecaver J.H."/>
        </authorList>
    </citation>
    <scope>NUCLEOTIDE SEQUENCE</scope>
    <source>
        <strain evidence="2">ECLA1</strain>
    </source>
</reference>
<evidence type="ECO:0000256" key="1">
    <source>
        <dbReference type="SAM" id="MobiDB-lite"/>
    </source>
</evidence>
<name>A0AAE1E3E5_9GAST</name>
<proteinExistence type="predicted"/>